<protein>
    <recommendedName>
        <fullName evidence="8">Leucine-rich repeat-containing N-terminal plant-type domain-containing protein</fullName>
    </recommendedName>
</protein>
<dbReference type="Gene3D" id="3.80.10.10">
    <property type="entry name" value="Ribonuclease Inhibitor"/>
    <property type="match status" value="1"/>
</dbReference>
<feature type="compositionally biased region" description="Basic and acidic residues" evidence="3">
    <location>
        <begin position="548"/>
        <end position="560"/>
    </location>
</feature>
<keyword evidence="4" id="KW-1133">Transmembrane helix</keyword>
<dbReference type="Proteomes" id="UP000290189">
    <property type="component" value="Unassembled WGS sequence"/>
</dbReference>
<dbReference type="PANTHER" id="PTHR24366:SF15">
    <property type="entry name" value="IMMUNOGLOBULIN SUPERFAMILY CONTAINING LEUCINE-RICH REPEAT PROTEIN 2"/>
    <property type="match status" value="1"/>
</dbReference>
<evidence type="ECO:0000256" key="1">
    <source>
        <dbReference type="ARBA" id="ARBA00022614"/>
    </source>
</evidence>
<dbReference type="InterPro" id="IPR032675">
    <property type="entry name" value="LRR_dom_sf"/>
</dbReference>
<geneLocation type="mitochondrion" evidence="6"/>
<dbReference type="PROSITE" id="PS51450">
    <property type="entry name" value="LRR"/>
    <property type="match status" value="1"/>
</dbReference>
<accession>A0A3P3YGK0</accession>
<dbReference type="SMART" id="SM00369">
    <property type="entry name" value="LRR_TYP"/>
    <property type="match status" value="3"/>
</dbReference>
<keyword evidence="2" id="KW-0677">Repeat</keyword>
<feature type="chain" id="PRO_5018092971" description="Leucine-rich repeat-containing N-terminal plant-type domain-containing protein" evidence="5">
    <location>
        <begin position="25"/>
        <end position="566"/>
    </location>
</feature>
<keyword evidence="5" id="KW-0732">Signal</keyword>
<evidence type="ECO:0000313" key="7">
    <source>
        <dbReference type="Proteomes" id="UP000290189"/>
    </source>
</evidence>
<dbReference type="PANTHER" id="PTHR24366">
    <property type="entry name" value="IG(IMMUNOGLOBULIN) AND LRR(LEUCINE RICH REPEAT) DOMAINS"/>
    <property type="match status" value="1"/>
</dbReference>
<dbReference type="Pfam" id="PF13855">
    <property type="entry name" value="LRR_8"/>
    <property type="match status" value="1"/>
</dbReference>
<keyword evidence="4" id="KW-0472">Membrane</keyword>
<evidence type="ECO:0000256" key="5">
    <source>
        <dbReference type="SAM" id="SignalP"/>
    </source>
</evidence>
<dbReference type="EMBL" id="OVEO01000011">
    <property type="protein sequence ID" value="SPQ99313.1"/>
    <property type="molecule type" value="Genomic_DNA"/>
</dbReference>
<gene>
    <name evidence="6" type="ORF">PLBR_LOCUS6528</name>
</gene>
<name>A0A3P3YGK0_PLABS</name>
<keyword evidence="1" id="KW-0433">Leucine-rich repeat</keyword>
<feature type="compositionally biased region" description="Basic residues" evidence="3">
    <location>
        <begin position="202"/>
        <end position="231"/>
    </location>
</feature>
<dbReference type="AlphaFoldDB" id="A0A3P3YGK0"/>
<evidence type="ECO:0000256" key="2">
    <source>
        <dbReference type="ARBA" id="ARBA00022737"/>
    </source>
</evidence>
<evidence type="ECO:0000256" key="4">
    <source>
        <dbReference type="SAM" id="Phobius"/>
    </source>
</evidence>
<proteinExistence type="predicted"/>
<keyword evidence="4" id="KW-0812">Transmembrane</keyword>
<evidence type="ECO:0000256" key="3">
    <source>
        <dbReference type="SAM" id="MobiDB-lite"/>
    </source>
</evidence>
<dbReference type="SUPFAM" id="SSF52058">
    <property type="entry name" value="L domain-like"/>
    <property type="match status" value="1"/>
</dbReference>
<evidence type="ECO:0000313" key="6">
    <source>
        <dbReference type="EMBL" id="SPQ99313.1"/>
    </source>
</evidence>
<feature type="region of interest" description="Disordered" evidence="3">
    <location>
        <begin position="193"/>
        <end position="231"/>
    </location>
</feature>
<feature type="transmembrane region" description="Helical" evidence="4">
    <location>
        <begin position="282"/>
        <end position="303"/>
    </location>
</feature>
<evidence type="ECO:0008006" key="8">
    <source>
        <dbReference type="Google" id="ProtNLM"/>
    </source>
</evidence>
<keyword evidence="6" id="KW-0496">Mitochondrion</keyword>
<dbReference type="InterPro" id="IPR001611">
    <property type="entry name" value="Leu-rich_rpt"/>
</dbReference>
<sequence length="566" mass="60162">MMSPSAAWALSLLLLAATVPLGSPAASNICTWYANACRPTPTSPATIVLTGRPTVVKVNSTWFAGLGASVLNVTLSSDAISAMPADTFRVLTALQYLSINSNKLSTFPAAVTGLTKLTTLSLSSNQITQVPSGSFVNMTSLATLMIDGNPITWLPPGIFSGTRLTNSSISWPASLTCVPPGFKYGSKPVCRSPTSRFNSTKRLSRRPSTKVRSSRRITTRRPTTRRRTTRKPTIRNTTLKPRKATTPIPAVRVVTTAPMAASSADIFDLSSLGGFISANLKIILFLVFLVTIFASMIILTLFCRKQQQPQPPPGLDGFPRVEPYLPMAPGASLTGPYAGGHGSISPVISQNPGLIPAGPHASFTAPHGSFAAPHGSFAGPHGSFTGLHGSFAFPPAPHGSYAIPQSPHGSFAVAMAPHGSFTGPAGGGYAAHHGSLPVNASFDFQNRSYYGGSMSQQVPQQYGYPQQAGYNNYGQDPMTQQQQQQQSFQARSQSLQAGVSNPSMGFAPSPHLQYGQDPNAQMYGQPEQPHVHTPKNRKKTFNNTPHTTAHDVVSDNEHGDPNQNQT</sequence>
<dbReference type="InterPro" id="IPR003591">
    <property type="entry name" value="Leu-rich_rpt_typical-subtyp"/>
</dbReference>
<feature type="region of interest" description="Disordered" evidence="3">
    <location>
        <begin position="464"/>
        <end position="566"/>
    </location>
</feature>
<reference evidence="6 7" key="1">
    <citation type="submission" date="2018-03" db="EMBL/GenBank/DDBJ databases">
        <authorList>
            <person name="Fogelqvist J."/>
        </authorList>
    </citation>
    <scope>NUCLEOTIDE SEQUENCE [LARGE SCALE GENOMIC DNA]</scope>
</reference>
<feature type="signal peptide" evidence="5">
    <location>
        <begin position="1"/>
        <end position="24"/>
    </location>
</feature>
<feature type="compositionally biased region" description="Low complexity" evidence="3">
    <location>
        <begin position="464"/>
        <end position="496"/>
    </location>
</feature>
<organism evidence="6 7">
    <name type="scientific">Plasmodiophora brassicae</name>
    <name type="common">Clubroot disease agent</name>
    <dbReference type="NCBI Taxonomy" id="37360"/>
    <lineage>
        <taxon>Eukaryota</taxon>
        <taxon>Sar</taxon>
        <taxon>Rhizaria</taxon>
        <taxon>Endomyxa</taxon>
        <taxon>Phytomyxea</taxon>
        <taxon>Plasmodiophorida</taxon>
        <taxon>Plasmodiophoridae</taxon>
        <taxon>Plasmodiophora</taxon>
    </lineage>
</organism>